<evidence type="ECO:0000313" key="1">
    <source>
        <dbReference type="Proteomes" id="UP000504618"/>
    </source>
</evidence>
<gene>
    <name evidence="2" type="primary">LOC112468068</name>
</gene>
<dbReference type="PANTHER" id="PTHR12609">
    <property type="entry name" value="MICROTUBULE ASSOCIATED PROTEIN XMAP215"/>
    <property type="match status" value="1"/>
</dbReference>
<dbReference type="GO" id="GO:0030951">
    <property type="term" value="P:establishment or maintenance of microtubule cytoskeleton polarity"/>
    <property type="evidence" value="ECO:0007669"/>
    <property type="project" value="InterPro"/>
</dbReference>
<dbReference type="Proteomes" id="UP000504618">
    <property type="component" value="Unplaced"/>
</dbReference>
<dbReference type="RefSeq" id="XP_024892868.1">
    <property type="nucleotide sequence ID" value="XM_025037100.1"/>
</dbReference>
<dbReference type="GO" id="GO:0046785">
    <property type="term" value="P:microtubule polymerization"/>
    <property type="evidence" value="ECO:0007669"/>
    <property type="project" value="InterPro"/>
</dbReference>
<dbReference type="GO" id="GO:0061863">
    <property type="term" value="F:microtubule plus end polymerase"/>
    <property type="evidence" value="ECO:0007669"/>
    <property type="project" value="InterPro"/>
</dbReference>
<evidence type="ECO:0000313" key="2">
    <source>
        <dbReference type="RefSeq" id="XP_024892868.1"/>
    </source>
</evidence>
<dbReference type="GO" id="GO:0051010">
    <property type="term" value="F:microtubule plus-end binding"/>
    <property type="evidence" value="ECO:0007669"/>
    <property type="project" value="InterPro"/>
</dbReference>
<sequence>MYLKELVDQMISLLAENRLQYLHQAAAYYRVINNIMVKIIDNSNHTTIICVLIKLLHSCAESNVPSKYEKLVMKCFWKIVKTMSNWTADLDYDTILLEVHRFLKDYPTTWWKKRKSDTPLRTIKTVLHSMTRVKGSSIQHHLTLINNTNESELQAYLIRLIASLKSDEINATAKVTPKSNNVGRTSKHLSKSTCQQLAEIFKKIGSKEHMHEQMFTKR</sequence>
<dbReference type="OrthoDB" id="205662at2759"/>
<reference evidence="2" key="1">
    <citation type="submission" date="2025-08" db="UniProtKB">
        <authorList>
            <consortium name="RefSeq"/>
        </authorList>
    </citation>
    <scope>IDENTIFICATION</scope>
    <source>
        <tissue evidence="2">Whole body</tissue>
    </source>
</reference>
<dbReference type="InterPro" id="IPR045110">
    <property type="entry name" value="XMAP215"/>
</dbReference>
<proteinExistence type="predicted"/>
<dbReference type="GO" id="GO:0007051">
    <property type="term" value="P:spindle organization"/>
    <property type="evidence" value="ECO:0007669"/>
    <property type="project" value="InterPro"/>
</dbReference>
<keyword evidence="1" id="KW-1185">Reference proteome</keyword>
<dbReference type="AlphaFoldDB" id="A0A6J1RF12"/>
<accession>A0A6J1RF12</accession>
<dbReference type="GeneID" id="112468068"/>
<name>A0A6J1RF12_9HYME</name>
<protein>
    <submittedName>
        <fullName evidence="2">Protein mini spindles-like</fullName>
    </submittedName>
</protein>
<organism evidence="1 2">
    <name type="scientific">Temnothorax curvispinosus</name>
    <dbReference type="NCBI Taxonomy" id="300111"/>
    <lineage>
        <taxon>Eukaryota</taxon>
        <taxon>Metazoa</taxon>
        <taxon>Ecdysozoa</taxon>
        <taxon>Arthropoda</taxon>
        <taxon>Hexapoda</taxon>
        <taxon>Insecta</taxon>
        <taxon>Pterygota</taxon>
        <taxon>Neoptera</taxon>
        <taxon>Endopterygota</taxon>
        <taxon>Hymenoptera</taxon>
        <taxon>Apocrita</taxon>
        <taxon>Aculeata</taxon>
        <taxon>Formicoidea</taxon>
        <taxon>Formicidae</taxon>
        <taxon>Myrmicinae</taxon>
        <taxon>Temnothorax</taxon>
    </lineage>
</organism>